<evidence type="ECO:0000259" key="12">
    <source>
        <dbReference type="PROSITE" id="PS50287"/>
    </source>
</evidence>
<dbReference type="InterPro" id="IPR039448">
    <property type="entry name" value="Beta_helix"/>
</dbReference>
<dbReference type="PROSITE" id="PS00021">
    <property type="entry name" value="KRINGLE_1"/>
    <property type="match status" value="1"/>
</dbReference>
<feature type="domain" description="SRCR" evidence="12">
    <location>
        <begin position="690"/>
        <end position="793"/>
    </location>
</feature>
<feature type="disulfide bond" evidence="7">
    <location>
        <begin position="548"/>
        <end position="587"/>
    </location>
</feature>
<dbReference type="PROSITE" id="PS50287">
    <property type="entry name" value="SRCR_2"/>
    <property type="match status" value="1"/>
</dbReference>
<dbReference type="PROSITE" id="PS50948">
    <property type="entry name" value="PAN"/>
    <property type="match status" value="1"/>
</dbReference>
<dbReference type="InterPro" id="IPR012334">
    <property type="entry name" value="Pectin_lyas_fold"/>
</dbReference>
<dbReference type="InterPro" id="IPR018056">
    <property type="entry name" value="Kringle_CS"/>
</dbReference>
<evidence type="ECO:0000256" key="4">
    <source>
        <dbReference type="ARBA" id="ARBA00022723"/>
    </source>
</evidence>
<dbReference type="EMBL" id="OV696704">
    <property type="protein sequence ID" value="CAH1252246.1"/>
    <property type="molecule type" value="Genomic_DNA"/>
</dbReference>
<dbReference type="FunFam" id="2.40.20.10:FF:000025">
    <property type="entry name" value="Plasminogen"/>
    <property type="match status" value="1"/>
</dbReference>
<comment type="subcellular location">
    <subcellularLocation>
        <location evidence="1">Secreted</location>
    </subcellularLocation>
</comment>
<dbReference type="InterPro" id="IPR006585">
    <property type="entry name" value="FTP1"/>
</dbReference>
<name>A0A8K0EL43_BRALA</name>
<gene>
    <name evidence="14" type="primary">PLG</name>
    <name evidence="14" type="ORF">BLAG_LOCUS12377</name>
</gene>
<dbReference type="PRINTS" id="PR00018">
    <property type="entry name" value="KRINGLE"/>
</dbReference>
<dbReference type="InterPro" id="IPR050801">
    <property type="entry name" value="Ca-Dep_Lectins_ImmuneDev"/>
</dbReference>
<dbReference type="PANTHER" id="PTHR22801:SF63">
    <property type="entry name" value="C-TYPE LECTIN DOMAIN-CONTAINING PROTEIN"/>
    <property type="match status" value="1"/>
</dbReference>
<dbReference type="InterPro" id="IPR011050">
    <property type="entry name" value="Pectin_lyase_fold/virulence"/>
</dbReference>
<feature type="disulfide bond" evidence="7">
    <location>
        <begin position="527"/>
        <end position="604"/>
    </location>
</feature>
<protein>
    <submittedName>
        <fullName evidence="14">PLG protein</fullName>
    </submittedName>
</protein>
<dbReference type="InterPro" id="IPR001304">
    <property type="entry name" value="C-type_lectin-like"/>
</dbReference>
<dbReference type="Proteomes" id="UP000838412">
    <property type="component" value="Chromosome 19"/>
</dbReference>
<feature type="domain" description="C-type lectin" evidence="10">
    <location>
        <begin position="33"/>
        <end position="142"/>
    </location>
</feature>
<comment type="caution">
    <text evidence="8">Lacks conserved residue(s) required for the propagation of feature annotation.</text>
</comment>
<feature type="region of interest" description="Disordered" evidence="9">
    <location>
        <begin position="1"/>
        <end position="23"/>
    </location>
</feature>
<dbReference type="SMART" id="SM00130">
    <property type="entry name" value="KR"/>
    <property type="match status" value="1"/>
</dbReference>
<dbReference type="AlphaFoldDB" id="A0A8K0EL43"/>
<dbReference type="Pfam" id="PF00051">
    <property type="entry name" value="Kringle"/>
    <property type="match status" value="1"/>
</dbReference>
<dbReference type="Pfam" id="PF22633">
    <property type="entry name" value="F5_F8_type_C_2"/>
    <property type="match status" value="1"/>
</dbReference>
<dbReference type="InterPro" id="IPR035914">
    <property type="entry name" value="Sperma_CUB_dom_sf"/>
</dbReference>
<dbReference type="InterPro" id="IPR000001">
    <property type="entry name" value="Kringle"/>
</dbReference>
<dbReference type="PANTHER" id="PTHR22801">
    <property type="entry name" value="LITHOSTATHINE"/>
    <property type="match status" value="1"/>
</dbReference>
<dbReference type="CDD" id="cd00037">
    <property type="entry name" value="CLECT"/>
    <property type="match status" value="1"/>
</dbReference>
<dbReference type="OrthoDB" id="536948at2759"/>
<dbReference type="Gene3D" id="3.10.100.10">
    <property type="entry name" value="Mannose-Binding Protein A, subunit A"/>
    <property type="match status" value="2"/>
</dbReference>
<dbReference type="Gene3D" id="2.160.20.10">
    <property type="entry name" value="Single-stranded right-handed beta-helix, Pectin lyase-like"/>
    <property type="match status" value="1"/>
</dbReference>
<keyword evidence="15" id="KW-1185">Reference proteome</keyword>
<dbReference type="SUPFAM" id="SSF56436">
    <property type="entry name" value="C-type lectin-like"/>
    <property type="match status" value="2"/>
</dbReference>
<evidence type="ECO:0000313" key="15">
    <source>
        <dbReference type="Proteomes" id="UP000838412"/>
    </source>
</evidence>
<keyword evidence="3 7" id="KW-0420">Kringle</keyword>
<dbReference type="Pfam" id="PF00059">
    <property type="entry name" value="Lectin_C"/>
    <property type="match status" value="2"/>
</dbReference>
<feature type="disulfide bond" evidence="8">
    <location>
        <begin position="758"/>
        <end position="768"/>
    </location>
</feature>
<dbReference type="CDD" id="cd00108">
    <property type="entry name" value="KR"/>
    <property type="match status" value="1"/>
</dbReference>
<evidence type="ECO:0000256" key="5">
    <source>
        <dbReference type="ARBA" id="ARBA00022837"/>
    </source>
</evidence>
<dbReference type="SUPFAM" id="SSF57440">
    <property type="entry name" value="Kringle-like"/>
    <property type="match status" value="1"/>
</dbReference>
<accession>A0A8K0EL43</accession>
<evidence type="ECO:0000256" key="9">
    <source>
        <dbReference type="SAM" id="MobiDB-lite"/>
    </source>
</evidence>
<dbReference type="InterPro" id="IPR036772">
    <property type="entry name" value="SRCR-like_dom_sf"/>
</dbReference>
<dbReference type="SMART" id="SM00607">
    <property type="entry name" value="FTP"/>
    <property type="match status" value="1"/>
</dbReference>
<feature type="domain" description="Kringle" evidence="11">
    <location>
        <begin position="526"/>
        <end position="604"/>
    </location>
</feature>
<evidence type="ECO:0000259" key="11">
    <source>
        <dbReference type="PROSITE" id="PS50070"/>
    </source>
</evidence>
<dbReference type="PROSITE" id="PS00615">
    <property type="entry name" value="C_TYPE_LECTIN_1"/>
    <property type="match status" value="2"/>
</dbReference>
<dbReference type="FunFam" id="2.60.120.260:FF:000105">
    <property type="entry name" value="Sushi, von Willebrand factor type A, EGF and pentraxin domain-containing protein 1"/>
    <property type="match status" value="1"/>
</dbReference>
<dbReference type="InterPro" id="IPR006626">
    <property type="entry name" value="PbH1"/>
</dbReference>
<dbReference type="SMART" id="SM00202">
    <property type="entry name" value="SR"/>
    <property type="match status" value="1"/>
</dbReference>
<dbReference type="Pfam" id="PF13229">
    <property type="entry name" value="Beta_helix"/>
    <property type="match status" value="1"/>
</dbReference>
<dbReference type="SMART" id="SM00710">
    <property type="entry name" value="PbH1"/>
    <property type="match status" value="9"/>
</dbReference>
<dbReference type="Gene3D" id="2.60.120.260">
    <property type="entry name" value="Galactose-binding domain-like"/>
    <property type="match status" value="1"/>
</dbReference>
<reference evidence="14" key="1">
    <citation type="submission" date="2022-01" db="EMBL/GenBank/DDBJ databases">
        <authorList>
            <person name="Braso-Vives M."/>
        </authorList>
    </citation>
    <scope>NUCLEOTIDE SEQUENCE</scope>
</reference>
<proteinExistence type="predicted"/>
<evidence type="ECO:0000256" key="3">
    <source>
        <dbReference type="ARBA" id="ARBA00022572"/>
    </source>
</evidence>
<dbReference type="SUPFAM" id="SSF51126">
    <property type="entry name" value="Pectin lyase-like"/>
    <property type="match status" value="1"/>
</dbReference>
<dbReference type="InterPro" id="IPR018378">
    <property type="entry name" value="C-type_lectin_CS"/>
</dbReference>
<dbReference type="SUPFAM" id="SSF56487">
    <property type="entry name" value="SRCR-like"/>
    <property type="match status" value="1"/>
</dbReference>
<feature type="domain" description="C-type lectin" evidence="10">
    <location>
        <begin position="311"/>
        <end position="432"/>
    </location>
</feature>
<organism evidence="14 15">
    <name type="scientific">Branchiostoma lanceolatum</name>
    <name type="common">Common lancelet</name>
    <name type="synonym">Amphioxus lanceolatum</name>
    <dbReference type="NCBI Taxonomy" id="7740"/>
    <lineage>
        <taxon>Eukaryota</taxon>
        <taxon>Metazoa</taxon>
        <taxon>Chordata</taxon>
        <taxon>Cephalochordata</taxon>
        <taxon>Leptocardii</taxon>
        <taxon>Amphioxiformes</taxon>
        <taxon>Branchiostomatidae</taxon>
        <taxon>Branchiostoma</taxon>
    </lineage>
</organism>
<feature type="domain" description="Apple" evidence="13">
    <location>
        <begin position="446"/>
        <end position="527"/>
    </location>
</feature>
<evidence type="ECO:0000313" key="14">
    <source>
        <dbReference type="EMBL" id="CAH1252246.1"/>
    </source>
</evidence>
<evidence type="ECO:0000256" key="6">
    <source>
        <dbReference type="ARBA" id="ARBA00023157"/>
    </source>
</evidence>
<keyword evidence="5" id="KW-0106">Calcium</keyword>
<dbReference type="GO" id="GO:0016020">
    <property type="term" value="C:membrane"/>
    <property type="evidence" value="ECO:0007669"/>
    <property type="project" value="InterPro"/>
</dbReference>
<dbReference type="GO" id="GO:0046872">
    <property type="term" value="F:metal ion binding"/>
    <property type="evidence" value="ECO:0007669"/>
    <property type="project" value="UniProtKB-KW"/>
</dbReference>
<dbReference type="SUPFAM" id="SSF49854">
    <property type="entry name" value="Spermadhesin, CUB domain"/>
    <property type="match status" value="1"/>
</dbReference>
<dbReference type="PROSITE" id="PS50070">
    <property type="entry name" value="KRINGLE_2"/>
    <property type="match status" value="1"/>
</dbReference>
<sequence length="1271" mass="139964">MKEKGLPKISDVPQPSPTNTPTLGCPISDYVKFNGVCYKDVAEGNTFDGARQRCAADGGLLAMPKDSATNTFIHQLGDGRAGRWLGLTDTENEGQWVFEDGQTLASADFSNWRPGEPNNNANKEHCAYVFDVTHIWNDAECNARVGGFVCQLDQDVLPGANVNIALGKPAFQSTVVWDMVGGLAVDGNTNTDYYAGSCQHNDNEHNPSWWVDLGKSYTINRVVIFNRQDCCPERLNPFNIHIGDSNQVTSNPKCGDDYLIELREPSVSISCQGMRGRYVGVRLPGNYRTLTLCEVQVFSGSVSIPTGYTERAGSFYKVFRTGKDHTSAQQTCEADGGHLVVIKTESVNNFLMTLISDAEDYWIGLSDYTNGGTWMWSDGTRRDLSCDFTNWAPGEPTNGGLSGGQDCVHLWGLLGHKWDDDYCYRGKYFICQIGPREESSCPEETCGLSSFRHVPQTDCGGVPDDIDGHVRVTLQFCADACCADSTCLSFQFNSVSTCILKRKLCSTEKQVSATGNMYDRLHVQESCRVGNGAAYRGTLSETATGKTCQRWDSQTPHQHDRTAANYPSGGLEQNYCRNPDNWDGLWCYTTDPNHRWDYCDVPLCDGGSYEQNHTIRLSGSPYNVTNQIIVGEAATLTIEAGVRLLFAEGIGMTVWGRLIAVGSTSKRIIFDRKRNPPDDQANNVTRDHSIRLLGPTVFEGRVQVKREGMWGSLCRTYRQQSRWSEAKVVCRQLGFASGRVESRYRFGTGRMAVSYLQCHGYEKNIYDCNHDNLDQPPRCPTGRNRNDLGVVCYGVNNKTGVHWKGLDIRTTDPLMYSVLKNVDVLYGGATSTTGAIVINSVSPKLYDVVVKYSRRAAIHVINPSTPFQMSNSDISDNHGVGILVSNPSQNITVSSTTVARNFPAGMYVSGARNAAIISINTSTFIGNSGAGLMLSGAPIQVTVTDSIFNANSHYGLSISFDHVTNLESHGCHFDHNGLDGVHIRYTSVSSVRSITVMRNGGAEGNGGWGGIRSYSSEPVNISHINLQYVGQLHHGNAIALHIQNQPFRVLLTEIRMADFVYTQSGIEFFKPEGEICIENVTMESCATETGVHVIDPQRSVTIRDIDLNNTGSRSYAGIGIRKLGSLPWSYFMELVSSRLVPLRSVYGGPPIIHLRPGMREWLVNGIAWGVKWSCSKNIQAPHGHKVQLTVTKSKFSYRPSDNSLTVYDSNTKNESRVLGRVDCYNDDPSGSGSRVFTSSGPSLTLFIKADKGRRSFFLAEVEAVPDTGKDR</sequence>
<keyword evidence="2" id="KW-0964">Secreted</keyword>
<feature type="disulfide bond" evidence="7">
    <location>
        <begin position="576"/>
        <end position="599"/>
    </location>
</feature>
<dbReference type="SUPFAM" id="SSF49785">
    <property type="entry name" value="Galactose-binding domain-like"/>
    <property type="match status" value="1"/>
</dbReference>
<dbReference type="Gene3D" id="2.60.120.290">
    <property type="entry name" value="Spermadhesin, CUB domain"/>
    <property type="match status" value="1"/>
</dbReference>
<dbReference type="GO" id="GO:0005576">
    <property type="term" value="C:extracellular region"/>
    <property type="evidence" value="ECO:0007669"/>
    <property type="project" value="UniProtKB-SubCell"/>
</dbReference>
<keyword evidence="4" id="KW-0479">Metal-binding</keyword>
<evidence type="ECO:0000256" key="8">
    <source>
        <dbReference type="PROSITE-ProRule" id="PRU00196"/>
    </source>
</evidence>
<dbReference type="Gene3D" id="2.40.20.10">
    <property type="entry name" value="Plasminogen Kringle 4"/>
    <property type="match status" value="1"/>
</dbReference>
<evidence type="ECO:0000256" key="7">
    <source>
        <dbReference type="PROSITE-ProRule" id="PRU00121"/>
    </source>
</evidence>
<dbReference type="InterPro" id="IPR008979">
    <property type="entry name" value="Galactose-bd-like_sf"/>
</dbReference>
<evidence type="ECO:0000256" key="1">
    <source>
        <dbReference type="ARBA" id="ARBA00004613"/>
    </source>
</evidence>
<keyword evidence="6 8" id="KW-1015">Disulfide bond</keyword>
<evidence type="ECO:0000256" key="2">
    <source>
        <dbReference type="ARBA" id="ARBA00022525"/>
    </source>
</evidence>
<dbReference type="InterPro" id="IPR013806">
    <property type="entry name" value="Kringle-like"/>
</dbReference>
<dbReference type="SMART" id="SM00034">
    <property type="entry name" value="CLECT"/>
    <property type="match status" value="2"/>
</dbReference>
<dbReference type="InterPro" id="IPR003609">
    <property type="entry name" value="Pan_app"/>
</dbReference>
<evidence type="ECO:0000259" key="13">
    <source>
        <dbReference type="PROSITE" id="PS50948"/>
    </source>
</evidence>
<dbReference type="InterPro" id="IPR038178">
    <property type="entry name" value="Kringle_sf"/>
</dbReference>
<dbReference type="InterPro" id="IPR001190">
    <property type="entry name" value="SRCR"/>
</dbReference>
<dbReference type="PROSITE" id="PS50041">
    <property type="entry name" value="C_TYPE_LECTIN_2"/>
    <property type="match status" value="2"/>
</dbReference>
<dbReference type="Gene3D" id="3.10.250.10">
    <property type="entry name" value="SRCR-like domain"/>
    <property type="match status" value="1"/>
</dbReference>
<dbReference type="InterPro" id="IPR016186">
    <property type="entry name" value="C-type_lectin-like/link_sf"/>
</dbReference>
<dbReference type="InterPro" id="IPR016187">
    <property type="entry name" value="CTDL_fold"/>
</dbReference>
<dbReference type="Pfam" id="PF00530">
    <property type="entry name" value="SRCR"/>
    <property type="match status" value="1"/>
</dbReference>
<evidence type="ECO:0000259" key="10">
    <source>
        <dbReference type="PROSITE" id="PS50041"/>
    </source>
</evidence>